<dbReference type="SUPFAM" id="SSF55729">
    <property type="entry name" value="Acyl-CoA N-acyltransferases (Nat)"/>
    <property type="match status" value="1"/>
</dbReference>
<evidence type="ECO:0000313" key="3">
    <source>
        <dbReference type="Proteomes" id="UP000031014"/>
    </source>
</evidence>
<reference evidence="2 3" key="1">
    <citation type="submission" date="2013-06" db="EMBL/GenBank/DDBJ databases">
        <title>Whole genome shotgun sequence of Bacillus selenatarsenatis SF-1.</title>
        <authorList>
            <person name="Kuroda M."/>
            <person name="Sei K."/>
            <person name="Yamashita M."/>
            <person name="Ike M."/>
        </authorList>
    </citation>
    <scope>NUCLEOTIDE SEQUENCE [LARGE SCALE GENOMIC DNA]</scope>
    <source>
        <strain evidence="2 3">SF-1</strain>
    </source>
</reference>
<gene>
    <name evidence="2" type="ORF">SAMD00020551_1285</name>
</gene>
<dbReference type="RefSeq" id="WP_041965018.1">
    <property type="nucleotide sequence ID" value="NZ_BASE01000027.1"/>
</dbReference>
<feature type="domain" description="N-acetyltransferase" evidence="1">
    <location>
        <begin position="9"/>
        <end position="163"/>
    </location>
</feature>
<organism evidence="2 3">
    <name type="scientific">Mesobacillus selenatarsenatis (strain DSM 18680 / JCM 14380 / FERM P-15431 / SF-1)</name>
    <dbReference type="NCBI Taxonomy" id="1321606"/>
    <lineage>
        <taxon>Bacteria</taxon>
        <taxon>Bacillati</taxon>
        <taxon>Bacillota</taxon>
        <taxon>Bacilli</taxon>
        <taxon>Bacillales</taxon>
        <taxon>Bacillaceae</taxon>
        <taxon>Mesobacillus</taxon>
    </lineage>
</organism>
<dbReference type="InterPro" id="IPR000182">
    <property type="entry name" value="GNAT_dom"/>
</dbReference>
<dbReference type="STRING" id="1321606.SAMD00020551_1285"/>
<accession>A0A0A8X286</accession>
<keyword evidence="3" id="KW-1185">Reference proteome</keyword>
<keyword evidence="2" id="KW-0808">Transferase</keyword>
<dbReference type="GO" id="GO:0016747">
    <property type="term" value="F:acyltransferase activity, transferring groups other than amino-acyl groups"/>
    <property type="evidence" value="ECO:0007669"/>
    <property type="project" value="InterPro"/>
</dbReference>
<evidence type="ECO:0000313" key="2">
    <source>
        <dbReference type="EMBL" id="GAM13147.1"/>
    </source>
</evidence>
<dbReference type="Proteomes" id="UP000031014">
    <property type="component" value="Unassembled WGS sequence"/>
</dbReference>
<comment type="caution">
    <text evidence="2">The sequence shown here is derived from an EMBL/GenBank/DDBJ whole genome shotgun (WGS) entry which is preliminary data.</text>
</comment>
<dbReference type="InterPro" id="IPR016181">
    <property type="entry name" value="Acyl_CoA_acyltransferase"/>
</dbReference>
<name>A0A0A8X286_MESS1</name>
<protein>
    <submittedName>
        <fullName evidence="2">Acetyltransferase, GNAT family</fullName>
    </submittedName>
</protein>
<dbReference type="EMBL" id="BASE01000027">
    <property type="protein sequence ID" value="GAM13147.1"/>
    <property type="molecule type" value="Genomic_DNA"/>
</dbReference>
<evidence type="ECO:0000259" key="1">
    <source>
        <dbReference type="PROSITE" id="PS51186"/>
    </source>
</evidence>
<dbReference type="Pfam" id="PF00583">
    <property type="entry name" value="Acetyltransf_1"/>
    <property type="match status" value="1"/>
</dbReference>
<dbReference type="AlphaFoldDB" id="A0A0A8X286"/>
<dbReference type="OrthoDB" id="66776at2"/>
<dbReference type="PROSITE" id="PS51186">
    <property type="entry name" value="GNAT"/>
    <property type="match status" value="1"/>
</dbReference>
<sequence>MSIAEKEVVTLVPYKPDYKERLSNYSLSVEQQRYTAFPLDALHLCESEPDRRPIVILYGHQPAGFFVLHGWEGVKDFSDNKNAILLRAYSINAEYQGKGIASQSIKLLSPFVRDHFPDVNEIILAVNHANIVAQTVYKKGGFVDKGITAMGREGEMFIYHLDI</sequence>
<proteinExistence type="predicted"/>
<dbReference type="Gene3D" id="3.40.630.30">
    <property type="match status" value="1"/>
</dbReference>